<dbReference type="PANTHER" id="PTHR42988:SF2">
    <property type="entry name" value="CYCLIC NUCLEOTIDE PHOSPHODIESTERASE CBUA0032-RELATED"/>
    <property type="match status" value="1"/>
</dbReference>
<name>A0A0N9VZ56_9GAMM</name>
<dbReference type="NCBIfam" id="NF008359">
    <property type="entry name" value="PRK11148.1"/>
    <property type="match status" value="1"/>
</dbReference>
<keyword evidence="1" id="KW-0479">Metal-binding</keyword>
<dbReference type="AlphaFoldDB" id="A0A0N9VZ56"/>
<dbReference type="InterPro" id="IPR004843">
    <property type="entry name" value="Calcineurin-like_PHP"/>
</dbReference>
<evidence type="ECO:0000256" key="4">
    <source>
        <dbReference type="ARBA" id="ARBA00025742"/>
    </source>
</evidence>
<organism evidence="6 7">
    <name type="scientific">Acinetobacter equi</name>
    <dbReference type="NCBI Taxonomy" id="1324350"/>
    <lineage>
        <taxon>Bacteria</taxon>
        <taxon>Pseudomonadati</taxon>
        <taxon>Pseudomonadota</taxon>
        <taxon>Gammaproteobacteria</taxon>
        <taxon>Moraxellales</taxon>
        <taxon>Moraxellaceae</taxon>
        <taxon>Acinetobacter</taxon>
    </lineage>
</organism>
<protein>
    <submittedName>
        <fullName evidence="6">Metallophosphatase</fullName>
    </submittedName>
</protein>
<dbReference type="Gene3D" id="3.60.21.10">
    <property type="match status" value="1"/>
</dbReference>
<proteinExistence type="inferred from homology"/>
<dbReference type="InterPro" id="IPR029052">
    <property type="entry name" value="Metallo-depent_PP-like"/>
</dbReference>
<evidence type="ECO:0000256" key="3">
    <source>
        <dbReference type="ARBA" id="ARBA00023004"/>
    </source>
</evidence>
<sequence>MALSNENQKEWLMIQISDTHLMNQDELEFVHMNPAETFYAVMEDIQQRYPDVDTIVHTGDLAQVAAPETYEHYLHFMEKLNIPHYQIPGNHDDAAIFPFHEGKNVANAVHFGKWTIILLNSAVKNKVYGFIEDEQLEQLDQLLTQYKDQHIIVTCHHHPFEMHSQWIDHHILKNTNHLTKVLEKHQNIKLVLFGHVHQDSWNQWNGIHFYSTPSTCVQFKPKSENFALDEEAPGYRVLHLKENGEFKTQIHRINHKNVKINSDISGY</sequence>
<keyword evidence="7" id="KW-1185">Reference proteome</keyword>
<reference evidence="6 7" key="1">
    <citation type="journal article" date="2015" name="Int. J. Syst. Evol. Microbiol.">
        <title>Acinetobacter equi sp. nov. isolated from horse faeces.</title>
        <authorList>
            <person name="Poppel M.T."/>
            <person name="Skiebe E."/>
            <person name="Laue M."/>
            <person name="Bergmann H."/>
            <person name="Ebersberger I."/>
            <person name="Garn T."/>
            <person name="Fruth A."/>
            <person name="Baumgardt S."/>
            <person name="Busse H.J."/>
            <person name="Wilharm G."/>
        </authorList>
    </citation>
    <scope>NUCLEOTIDE SEQUENCE [LARGE SCALE GENOMIC DNA]</scope>
    <source>
        <strain evidence="6 7">114</strain>
    </source>
</reference>
<gene>
    <name evidence="6" type="ORF">AOY20_02925</name>
</gene>
<dbReference type="SUPFAM" id="SSF56300">
    <property type="entry name" value="Metallo-dependent phosphatases"/>
    <property type="match status" value="1"/>
</dbReference>
<evidence type="ECO:0000313" key="6">
    <source>
        <dbReference type="EMBL" id="ALH94572.1"/>
    </source>
</evidence>
<dbReference type="Pfam" id="PF00149">
    <property type="entry name" value="Metallophos"/>
    <property type="match status" value="1"/>
</dbReference>
<dbReference type="InterPro" id="IPR050884">
    <property type="entry name" value="CNP_phosphodiesterase-III"/>
</dbReference>
<dbReference type="InterPro" id="IPR026575">
    <property type="entry name" value="GpdQ/CpdA-like"/>
</dbReference>
<dbReference type="EMBL" id="CP012808">
    <property type="protein sequence ID" value="ALH94572.1"/>
    <property type="molecule type" value="Genomic_DNA"/>
</dbReference>
<evidence type="ECO:0000259" key="5">
    <source>
        <dbReference type="Pfam" id="PF00149"/>
    </source>
</evidence>
<evidence type="ECO:0000256" key="1">
    <source>
        <dbReference type="ARBA" id="ARBA00022723"/>
    </source>
</evidence>
<dbReference type="KEGG" id="aei:AOY20_02925"/>
<dbReference type="CDD" id="cd07402">
    <property type="entry name" value="MPP_GpdQ"/>
    <property type="match status" value="1"/>
</dbReference>
<feature type="domain" description="Calcineurin-like phosphoesterase" evidence="5">
    <location>
        <begin position="14"/>
        <end position="198"/>
    </location>
</feature>
<dbReference type="OrthoDB" id="9784378at2"/>
<dbReference type="Proteomes" id="UP000064939">
    <property type="component" value="Chromosome"/>
</dbReference>
<evidence type="ECO:0000313" key="7">
    <source>
        <dbReference type="Proteomes" id="UP000064939"/>
    </source>
</evidence>
<evidence type="ECO:0000256" key="2">
    <source>
        <dbReference type="ARBA" id="ARBA00022801"/>
    </source>
</evidence>
<dbReference type="PANTHER" id="PTHR42988">
    <property type="entry name" value="PHOSPHOHYDROLASE"/>
    <property type="match status" value="1"/>
</dbReference>
<accession>A0A0N9VZ56</accession>
<keyword evidence="3" id="KW-0408">Iron</keyword>
<dbReference type="GO" id="GO:0046872">
    <property type="term" value="F:metal ion binding"/>
    <property type="evidence" value="ECO:0007669"/>
    <property type="project" value="UniProtKB-KW"/>
</dbReference>
<comment type="similarity">
    <text evidence="4">Belongs to the cyclic nucleotide phosphodiesterase class-III family.</text>
</comment>
<dbReference type="GO" id="GO:0004112">
    <property type="term" value="F:cyclic-nucleotide phosphodiesterase activity"/>
    <property type="evidence" value="ECO:0007669"/>
    <property type="project" value="InterPro"/>
</dbReference>
<keyword evidence="2" id="KW-0378">Hydrolase</keyword>
<dbReference type="STRING" id="1324350.AOY20_02925"/>